<feature type="transmembrane region" description="Helical" evidence="1">
    <location>
        <begin position="244"/>
        <end position="270"/>
    </location>
</feature>
<feature type="transmembrane region" description="Helical" evidence="1">
    <location>
        <begin position="446"/>
        <end position="464"/>
    </location>
</feature>
<comment type="caution">
    <text evidence="4">The sequence shown here is derived from an EMBL/GenBank/DDBJ whole genome shotgun (WGS) entry which is preliminary data.</text>
</comment>
<sequence length="590" mass="65845">MNVKKTFTIILLFLLLFSTFSAVAADDDRSYTIDQAFVDLTVENNGLLHVDERYDYSFDGQFNGVYRDIPLKDGESIENIKVSVDGAYASHTVSDEDGKKHLKIYLYSDEGHTKGIKDCDVSVHISYDMKNVVTLFNDVGALQYKLWGDEWDVGVGTVNVKAHLPGDKGNEYFLNPQEFNVSSELNKNTITAKTSDIPKGDFYELLVLMPLDDFHDATNAKHVDYDGREMIMKNLNDSVNGRNFWNAAYVILGLLSLLSPIVAIFTYLIFGREPKVMYDGIYERELPTDDPPEVVNALYSSGNVGTPNMDGFEAAILNLIDKKVLSIETVTDEDTETKDLIIKFSGNTSGLKSNEKQVYDILHRFSNNERLNLSSLNSRLSTESNAKWFMGRFNDWQENVSASLEFRAEEEFDYTGTTIIAVLGVGGLLFGVLLAVLGLWTELKSGIYSIAGGIFLILFSLLIMKLDDNKFGKWTPEGRVRYLKWKNFKKFLKDNSLIKEHPPESIVVWKKYLIYGAALGVADKVYDAMKLQEEDIYGYDEDIFMYHRYGGSYMMHSAIMSGQSTMSSSSDSGGFGGLGGGSGGGGGGAF</sequence>
<dbReference type="Proteomes" id="UP000783037">
    <property type="component" value="Unassembled WGS sequence"/>
</dbReference>
<feature type="domain" description="Predicted membrane protein YciQ-like C-terminal" evidence="3">
    <location>
        <begin position="281"/>
        <end position="529"/>
    </location>
</feature>
<dbReference type="AlphaFoldDB" id="A0A8T3VC69"/>
<dbReference type="InterPro" id="IPR018702">
    <property type="entry name" value="DUF2207"/>
</dbReference>
<feature type="domain" description="DUF2207" evidence="2">
    <location>
        <begin position="33"/>
        <end position="209"/>
    </location>
</feature>
<feature type="transmembrane region" description="Helical" evidence="1">
    <location>
        <begin position="419"/>
        <end position="440"/>
    </location>
</feature>
<organism evidence="4 5">
    <name type="scientific">Methanobrevibacter thaueri</name>
    <dbReference type="NCBI Taxonomy" id="190975"/>
    <lineage>
        <taxon>Archaea</taxon>
        <taxon>Methanobacteriati</taxon>
        <taxon>Methanobacteriota</taxon>
        <taxon>Methanomada group</taxon>
        <taxon>Methanobacteria</taxon>
        <taxon>Methanobacteriales</taxon>
        <taxon>Methanobacteriaceae</taxon>
        <taxon>Methanobrevibacter</taxon>
    </lineage>
</organism>
<keyword evidence="1" id="KW-1133">Transmembrane helix</keyword>
<dbReference type="EMBL" id="SUTK01000070">
    <property type="protein sequence ID" value="MBE6502519.1"/>
    <property type="molecule type" value="Genomic_DNA"/>
</dbReference>
<evidence type="ECO:0000313" key="4">
    <source>
        <dbReference type="EMBL" id="MBE6502519.1"/>
    </source>
</evidence>
<reference evidence="4" key="1">
    <citation type="submission" date="2019-04" db="EMBL/GenBank/DDBJ databases">
        <title>Evolution of Biomass-Degrading Anaerobic Consortia Revealed by Metagenomics.</title>
        <authorList>
            <person name="Peng X."/>
        </authorList>
    </citation>
    <scope>NUCLEOTIDE SEQUENCE</scope>
    <source>
        <strain evidence="4">SIG18</strain>
    </source>
</reference>
<dbReference type="Pfam" id="PF09972">
    <property type="entry name" value="DUF2207"/>
    <property type="match status" value="1"/>
</dbReference>
<accession>A0A8T3VC69</accession>
<keyword evidence="1" id="KW-0812">Transmembrane</keyword>
<gene>
    <name evidence="4" type="ORF">E7Z79_08810</name>
</gene>
<dbReference type="RefSeq" id="WP_303739599.1">
    <property type="nucleotide sequence ID" value="NZ_SUTK01000070.1"/>
</dbReference>
<evidence type="ECO:0000313" key="5">
    <source>
        <dbReference type="Proteomes" id="UP000783037"/>
    </source>
</evidence>
<evidence type="ECO:0000256" key="1">
    <source>
        <dbReference type="SAM" id="Phobius"/>
    </source>
</evidence>
<evidence type="ECO:0000259" key="2">
    <source>
        <dbReference type="Pfam" id="PF09972"/>
    </source>
</evidence>
<dbReference type="Pfam" id="PF20990">
    <property type="entry name" value="DUF2207_C"/>
    <property type="match status" value="1"/>
</dbReference>
<dbReference type="InterPro" id="IPR048389">
    <property type="entry name" value="YciQ-like_C"/>
</dbReference>
<proteinExistence type="predicted"/>
<evidence type="ECO:0000259" key="3">
    <source>
        <dbReference type="Pfam" id="PF20990"/>
    </source>
</evidence>
<name>A0A8T3VC69_9EURY</name>
<keyword evidence="1" id="KW-0472">Membrane</keyword>
<protein>
    <submittedName>
        <fullName evidence="4">DUF2207 domain-containing protein</fullName>
    </submittedName>
</protein>